<dbReference type="Gene3D" id="3.40.50.1240">
    <property type="entry name" value="Phosphoglycerate mutase-like"/>
    <property type="match status" value="1"/>
</dbReference>
<dbReference type="InterPro" id="IPR029033">
    <property type="entry name" value="His_PPase_superfam"/>
</dbReference>
<reference evidence="2" key="2">
    <citation type="submission" date="2020-09" db="EMBL/GenBank/DDBJ databases">
        <authorList>
            <person name="Sun Q."/>
            <person name="Ohkuma M."/>
        </authorList>
    </citation>
    <scope>NUCLEOTIDE SEQUENCE</scope>
    <source>
        <strain evidence="2">JCM 31311</strain>
    </source>
</reference>
<comment type="caution">
    <text evidence="2">The sequence shown here is derived from an EMBL/GenBank/DDBJ whole genome shotgun (WGS) entry which is preliminary data.</text>
</comment>
<dbReference type="SUPFAM" id="SSF53254">
    <property type="entry name" value="Phosphoglycerate mutase-like"/>
    <property type="match status" value="1"/>
</dbReference>
<dbReference type="InterPro" id="IPR051021">
    <property type="entry name" value="Mito_Ser/Thr_phosphatase"/>
</dbReference>
<accession>A0A918C716</accession>
<evidence type="ECO:0000256" key="1">
    <source>
        <dbReference type="ARBA" id="ARBA00022801"/>
    </source>
</evidence>
<dbReference type="PANTHER" id="PTHR20935">
    <property type="entry name" value="PHOSPHOGLYCERATE MUTASE-RELATED"/>
    <property type="match status" value="1"/>
</dbReference>
<proteinExistence type="predicted"/>
<dbReference type="Pfam" id="PF00300">
    <property type="entry name" value="His_Phos_1"/>
    <property type="match status" value="2"/>
</dbReference>
<keyword evidence="3" id="KW-1185">Reference proteome</keyword>
<dbReference type="SMART" id="SM00855">
    <property type="entry name" value="PGAM"/>
    <property type="match status" value="1"/>
</dbReference>
<gene>
    <name evidence="2" type="ORF">GCM10008957_22100</name>
</gene>
<dbReference type="InterPro" id="IPR013078">
    <property type="entry name" value="His_Pase_superF_clade-1"/>
</dbReference>
<evidence type="ECO:0000313" key="3">
    <source>
        <dbReference type="Proteomes" id="UP000603865"/>
    </source>
</evidence>
<sequence>MSTLLLIRHGQATPFEADTDQLSELGERQARAVGASLARAGVVPTRVLHGPLVRQRRSAELAAQPGWPTAERLPGLAEYDGDGQMRYLAPLLAQRDPAFATLLREAEERRELPDRNRSFQKMLERLLDVYLSGELEHPQLESWAAFRERVRSALKDILSSPGGSTVAVFTSGGVIGLMVASVLDAPDASALKLNWRVKNASITQLTFGSGRVSLDTFNETAHLGEALLSWR</sequence>
<dbReference type="GO" id="GO:0016787">
    <property type="term" value="F:hydrolase activity"/>
    <property type="evidence" value="ECO:0007669"/>
    <property type="project" value="UniProtKB-KW"/>
</dbReference>
<organism evidence="2 3">
    <name type="scientific">Deinococcus ruber</name>
    <dbReference type="NCBI Taxonomy" id="1848197"/>
    <lineage>
        <taxon>Bacteria</taxon>
        <taxon>Thermotogati</taxon>
        <taxon>Deinococcota</taxon>
        <taxon>Deinococci</taxon>
        <taxon>Deinococcales</taxon>
        <taxon>Deinococcaceae</taxon>
        <taxon>Deinococcus</taxon>
    </lineage>
</organism>
<dbReference type="AlphaFoldDB" id="A0A918C716"/>
<dbReference type="EMBL" id="BMQL01000010">
    <property type="protein sequence ID" value="GGR08849.1"/>
    <property type="molecule type" value="Genomic_DNA"/>
</dbReference>
<dbReference type="RefSeq" id="WP_189090301.1">
    <property type="nucleotide sequence ID" value="NZ_BMQL01000010.1"/>
</dbReference>
<evidence type="ECO:0000313" key="2">
    <source>
        <dbReference type="EMBL" id="GGR08849.1"/>
    </source>
</evidence>
<reference evidence="2" key="1">
    <citation type="journal article" date="2014" name="Int. J. Syst. Evol. Microbiol.">
        <title>Complete genome sequence of Corynebacterium casei LMG S-19264T (=DSM 44701T), isolated from a smear-ripened cheese.</title>
        <authorList>
            <consortium name="US DOE Joint Genome Institute (JGI-PGF)"/>
            <person name="Walter F."/>
            <person name="Albersmeier A."/>
            <person name="Kalinowski J."/>
            <person name="Ruckert C."/>
        </authorList>
    </citation>
    <scope>NUCLEOTIDE SEQUENCE</scope>
    <source>
        <strain evidence="2">JCM 31311</strain>
    </source>
</reference>
<dbReference type="PANTHER" id="PTHR20935:SF0">
    <property type="entry name" value="SERINE_THREONINE-PROTEIN PHOSPHATASE PGAM5, MITOCHONDRIAL"/>
    <property type="match status" value="1"/>
</dbReference>
<name>A0A918C716_9DEIO</name>
<dbReference type="Proteomes" id="UP000603865">
    <property type="component" value="Unassembled WGS sequence"/>
</dbReference>
<protein>
    <submittedName>
        <fullName evidence="2">Phosphoglycerate mutase</fullName>
    </submittedName>
</protein>
<dbReference type="CDD" id="cd07067">
    <property type="entry name" value="HP_PGM_like"/>
    <property type="match status" value="1"/>
</dbReference>
<keyword evidence="1" id="KW-0378">Hydrolase</keyword>